<keyword evidence="4" id="KW-0862">Zinc</keyword>
<keyword evidence="3" id="KW-0479">Metal-binding</keyword>
<evidence type="ECO:0000256" key="4">
    <source>
        <dbReference type="ARBA" id="ARBA00022833"/>
    </source>
</evidence>
<keyword evidence="9" id="KW-1185">Reference proteome</keyword>
<comment type="similarity">
    <text evidence="1">Belongs to the alpha-carbonic anhydrase family.</text>
</comment>
<dbReference type="InterPro" id="IPR023561">
    <property type="entry name" value="Carbonic_anhydrase_a-class"/>
</dbReference>
<dbReference type="InterPro" id="IPR001148">
    <property type="entry name" value="CA_dom"/>
</dbReference>
<comment type="catalytic activity">
    <reaction evidence="6">
        <text>hydrogencarbonate + H(+) = CO2 + H2O</text>
        <dbReference type="Rhea" id="RHEA:10748"/>
        <dbReference type="ChEBI" id="CHEBI:15377"/>
        <dbReference type="ChEBI" id="CHEBI:15378"/>
        <dbReference type="ChEBI" id="CHEBI:16526"/>
        <dbReference type="ChEBI" id="CHEBI:17544"/>
        <dbReference type="EC" id="4.2.1.1"/>
    </reaction>
</comment>
<evidence type="ECO:0000259" key="7">
    <source>
        <dbReference type="PROSITE" id="PS51144"/>
    </source>
</evidence>
<dbReference type="PANTHER" id="PTHR18952:SF265">
    <property type="entry name" value="CARBONIC ANHYDRASE"/>
    <property type="match status" value="1"/>
</dbReference>
<evidence type="ECO:0000313" key="9">
    <source>
        <dbReference type="Proteomes" id="UP001589609"/>
    </source>
</evidence>
<dbReference type="EMBL" id="JBHMAF010000069">
    <property type="protein sequence ID" value="MFB9759350.1"/>
    <property type="molecule type" value="Genomic_DNA"/>
</dbReference>
<dbReference type="Proteomes" id="UP001589609">
    <property type="component" value="Unassembled WGS sequence"/>
</dbReference>
<organism evidence="8 9">
    <name type="scientific">Ectobacillus funiculus</name>
    <dbReference type="NCBI Taxonomy" id="137993"/>
    <lineage>
        <taxon>Bacteria</taxon>
        <taxon>Bacillati</taxon>
        <taxon>Bacillota</taxon>
        <taxon>Bacilli</taxon>
        <taxon>Bacillales</taxon>
        <taxon>Bacillaceae</taxon>
        <taxon>Ectobacillus</taxon>
    </lineage>
</organism>
<dbReference type="PANTHER" id="PTHR18952">
    <property type="entry name" value="CARBONIC ANHYDRASE"/>
    <property type="match status" value="1"/>
</dbReference>
<evidence type="ECO:0000256" key="6">
    <source>
        <dbReference type="ARBA" id="ARBA00048348"/>
    </source>
</evidence>
<comment type="caution">
    <text evidence="8">The sequence shown here is derived from an EMBL/GenBank/DDBJ whole genome shotgun (WGS) entry which is preliminary data.</text>
</comment>
<dbReference type="PROSITE" id="PS51144">
    <property type="entry name" value="ALPHA_CA_2"/>
    <property type="match status" value="1"/>
</dbReference>
<accession>A0ABV5WG84</accession>
<evidence type="ECO:0000256" key="3">
    <source>
        <dbReference type="ARBA" id="ARBA00022723"/>
    </source>
</evidence>
<evidence type="ECO:0000256" key="5">
    <source>
        <dbReference type="ARBA" id="ARBA00023239"/>
    </source>
</evidence>
<evidence type="ECO:0000256" key="1">
    <source>
        <dbReference type="ARBA" id="ARBA00010718"/>
    </source>
</evidence>
<name>A0ABV5WG84_9BACI</name>
<proteinExistence type="inferred from homology"/>
<gene>
    <name evidence="8" type="ORF">ACFFMS_12980</name>
</gene>
<dbReference type="EC" id="4.2.1.1" evidence="2"/>
<dbReference type="SUPFAM" id="SSF51069">
    <property type="entry name" value="Carbonic anhydrase"/>
    <property type="match status" value="1"/>
</dbReference>
<reference evidence="8 9" key="1">
    <citation type="submission" date="2024-09" db="EMBL/GenBank/DDBJ databases">
        <authorList>
            <person name="Sun Q."/>
            <person name="Mori K."/>
        </authorList>
    </citation>
    <scope>NUCLEOTIDE SEQUENCE [LARGE SCALE GENOMIC DNA]</scope>
    <source>
        <strain evidence="8 9">JCM 11201</strain>
    </source>
</reference>
<evidence type="ECO:0000256" key="2">
    <source>
        <dbReference type="ARBA" id="ARBA00012925"/>
    </source>
</evidence>
<dbReference type="Pfam" id="PF00194">
    <property type="entry name" value="Carb_anhydrase"/>
    <property type="match status" value="1"/>
</dbReference>
<keyword evidence="5" id="KW-0456">Lyase</keyword>
<dbReference type="Gene3D" id="3.10.200.10">
    <property type="entry name" value="Alpha carbonic anhydrase"/>
    <property type="match status" value="1"/>
</dbReference>
<protein>
    <recommendedName>
        <fullName evidence="2">carbonic anhydrase</fullName>
        <ecNumber evidence="2">4.2.1.1</ecNumber>
    </recommendedName>
</protein>
<evidence type="ECO:0000313" key="8">
    <source>
        <dbReference type="EMBL" id="MFB9759350.1"/>
    </source>
</evidence>
<dbReference type="RefSeq" id="WP_379949689.1">
    <property type="nucleotide sequence ID" value="NZ_JBHMAF010000069.1"/>
</dbReference>
<dbReference type="InterPro" id="IPR036398">
    <property type="entry name" value="CA_dom_sf"/>
</dbReference>
<feature type="domain" description="Alpha-carbonic anhydrase" evidence="7">
    <location>
        <begin position="1"/>
        <end position="68"/>
    </location>
</feature>
<sequence>MPFLDLSRTYPYLGSLTTPPLSENVEWYVMKNPVEVSKAQIEAFQSYYNSNNRDIQPLNERPILKHEE</sequence>